<feature type="compositionally biased region" description="Basic and acidic residues" evidence="1">
    <location>
        <begin position="1065"/>
        <end position="1080"/>
    </location>
</feature>
<accession>A0A8H3BZ54</accession>
<sequence>MEDPDDAKLTMGKGMVDVFLTSLRQLIGADKVDTLIQVRPDPNLPPGARVPPPEVLAKAIEADADLDEQIARPGHIRNLATAPPKGVKAPEPPRDPRVGIRFSKEMERLQLEEPEALNAELKEIDAALTRLETHMNPFVRKARQYMLNAHHTGMFIIVPNIPEENHFDTENIIQYGINTLVLRITRSRSPEGGPIRSSTAIQWMTHHTYNICTYTRDPQTGNRTGLTVLRQGFLKRMEDAVRWCVFTYGLVRHAKIQRSLDRTAVQLIMESLIHRTRFRGRAGAIQTMLAMSLAMFGGLRAGTLQANHKEYRDKEMYLKWGDITLNVIAFKRWSATINFDHWKGFSDMEGHRKTLTFGPVTKAHNTIFEPVLLLLVDGMGRGVFEDISNPKELFAYQGTVIKIKSEFKKTPVFVKRSSRGLKLIEHEPAPPHQLAGIMNHECRVVGIEGGGLHALRRGAGRLYIISLGRDYTQYMLNHNDRTGKVMDNHYTVGLKDHDLVGIYLQEGETTSHLSYNQKKALEKAKLATQGMSLLLCRVQTTNPTLHSIINEDSEQKKARQEDEEKALEEIPLIQSLRETAETAWSAFIELVPETYIPYDHLATGKKIANLMKKVPDEKQMLAAARADTFRSANLRLQEGRRQALKNFRRKVQDLKIKDIPDATFQERDAAAKMIDEESLIIAEVKAWKLQKRETNEYLSSKENPLRLEISKDQAATFGIPETIRQELANLPESNDDDSSDGEESEPEVTEDHDPLEATNSLPVPEKTTSDKPSISSIDINLQRPLNLSLDAELEEPERVLDEPFDDSDEPKVLPIDTDVSRGETLEFYWEPLQEQKEKRAKGKGKGKDTAEAFAPTRCNLCETMPWRPQTIFKLLSNLERHKREEHDEWGNLELQMATDDPKVFKCPGCDKRFNKISPCKTHCWKYCDEKERFLPLKLAHDDKRPGRAKDTAKQQDDRQEEGETGIEIQSPDYGRKMARDIHTEFTKEPGVLQSWADRVGGVTQENTGGASVEDIQQSFGRVAGLAGGRPYHGPPIPPADDLDDIPELTTPDNPNITTIGPDFMKSTRDRMALAMKKEMEMNPSDYEETDEEEQGSGED</sequence>
<evidence type="ECO:0000313" key="3">
    <source>
        <dbReference type="Proteomes" id="UP000663843"/>
    </source>
</evidence>
<protein>
    <submittedName>
        <fullName evidence="2">Uncharacterized protein</fullName>
    </submittedName>
</protein>
<feature type="region of interest" description="Disordered" evidence="1">
    <location>
        <begin position="729"/>
        <end position="777"/>
    </location>
</feature>
<organism evidence="2 3">
    <name type="scientific">Rhizoctonia solani</name>
    <dbReference type="NCBI Taxonomy" id="456999"/>
    <lineage>
        <taxon>Eukaryota</taxon>
        <taxon>Fungi</taxon>
        <taxon>Dikarya</taxon>
        <taxon>Basidiomycota</taxon>
        <taxon>Agaricomycotina</taxon>
        <taxon>Agaricomycetes</taxon>
        <taxon>Cantharellales</taxon>
        <taxon>Ceratobasidiaceae</taxon>
        <taxon>Rhizoctonia</taxon>
    </lineage>
</organism>
<evidence type="ECO:0000313" key="2">
    <source>
        <dbReference type="EMBL" id="CAE6470938.1"/>
    </source>
</evidence>
<feature type="compositionally biased region" description="Basic and acidic residues" evidence="1">
    <location>
        <begin position="938"/>
        <end position="957"/>
    </location>
</feature>
<feature type="region of interest" description="Disordered" evidence="1">
    <location>
        <begin position="1024"/>
        <end position="1099"/>
    </location>
</feature>
<dbReference type="EMBL" id="CAJMWT010003405">
    <property type="protein sequence ID" value="CAE6470938.1"/>
    <property type="molecule type" value="Genomic_DNA"/>
</dbReference>
<feature type="compositionally biased region" description="Acidic residues" evidence="1">
    <location>
        <begin position="733"/>
        <end position="748"/>
    </location>
</feature>
<evidence type="ECO:0000256" key="1">
    <source>
        <dbReference type="SAM" id="MobiDB-lite"/>
    </source>
</evidence>
<comment type="caution">
    <text evidence="2">The sequence shown here is derived from an EMBL/GenBank/DDBJ whole genome shotgun (WGS) entry which is preliminary data.</text>
</comment>
<dbReference type="Proteomes" id="UP000663843">
    <property type="component" value="Unassembled WGS sequence"/>
</dbReference>
<reference evidence="2" key="1">
    <citation type="submission" date="2021-01" db="EMBL/GenBank/DDBJ databases">
        <authorList>
            <person name="Kaushik A."/>
        </authorList>
    </citation>
    <scope>NUCLEOTIDE SEQUENCE</scope>
    <source>
        <strain evidence="2">AG2-2IIIB</strain>
    </source>
</reference>
<gene>
    <name evidence="2" type="ORF">RDB_LOCUS106264</name>
</gene>
<feature type="compositionally biased region" description="Acidic residues" evidence="1">
    <location>
        <begin position="1085"/>
        <end position="1099"/>
    </location>
</feature>
<dbReference type="AlphaFoldDB" id="A0A8H3BZ54"/>
<feature type="region of interest" description="Disordered" evidence="1">
    <location>
        <begin position="78"/>
        <end position="98"/>
    </location>
</feature>
<name>A0A8H3BZ54_9AGAM</name>
<feature type="region of interest" description="Disordered" evidence="1">
    <location>
        <begin position="938"/>
        <end position="975"/>
    </location>
</feature>
<proteinExistence type="predicted"/>